<sequence length="132" mass="15544">MNRLEVLLFGVLLTCCQRWFWCYGIHPSRWLSPLDNSSRLRSVCTENNHLIVVHGSDSHQLRYLANHSIMCDANFEFKLQTRRFVGLIWFMRTLGFCEFKRSLQTISGTRLQYDFPLDFLQAAYSIVCLSDK</sequence>
<feature type="chain" id="PRO_5037379405" evidence="1">
    <location>
        <begin position="19"/>
        <end position="132"/>
    </location>
</feature>
<organism evidence="2 3">
    <name type="scientific">Acrobeloides nanus</name>
    <dbReference type="NCBI Taxonomy" id="290746"/>
    <lineage>
        <taxon>Eukaryota</taxon>
        <taxon>Metazoa</taxon>
        <taxon>Ecdysozoa</taxon>
        <taxon>Nematoda</taxon>
        <taxon>Chromadorea</taxon>
        <taxon>Rhabditida</taxon>
        <taxon>Tylenchina</taxon>
        <taxon>Cephalobomorpha</taxon>
        <taxon>Cephaloboidea</taxon>
        <taxon>Cephalobidae</taxon>
        <taxon>Acrobeloides</taxon>
    </lineage>
</organism>
<keyword evidence="1" id="KW-0732">Signal</keyword>
<feature type="signal peptide" evidence="1">
    <location>
        <begin position="1"/>
        <end position="18"/>
    </location>
</feature>
<reference evidence="3" key="1">
    <citation type="submission" date="2022-11" db="UniProtKB">
        <authorList>
            <consortium name="WormBaseParasite"/>
        </authorList>
    </citation>
    <scope>IDENTIFICATION</scope>
</reference>
<dbReference type="Proteomes" id="UP000887540">
    <property type="component" value="Unplaced"/>
</dbReference>
<dbReference type="AlphaFoldDB" id="A0A914CE38"/>
<evidence type="ECO:0000313" key="2">
    <source>
        <dbReference type="Proteomes" id="UP000887540"/>
    </source>
</evidence>
<evidence type="ECO:0000313" key="3">
    <source>
        <dbReference type="WBParaSite" id="ACRNAN_Path_862.g3324.t1"/>
    </source>
</evidence>
<evidence type="ECO:0000256" key="1">
    <source>
        <dbReference type="SAM" id="SignalP"/>
    </source>
</evidence>
<proteinExistence type="predicted"/>
<dbReference type="WBParaSite" id="ACRNAN_Path_862.g3324.t1">
    <property type="protein sequence ID" value="ACRNAN_Path_862.g3324.t1"/>
    <property type="gene ID" value="ACRNAN_Path_862.g3324"/>
</dbReference>
<keyword evidence="2" id="KW-1185">Reference proteome</keyword>
<name>A0A914CE38_9BILA</name>
<protein>
    <submittedName>
        <fullName evidence="3">Secreted protein</fullName>
    </submittedName>
</protein>
<accession>A0A914CE38</accession>